<dbReference type="InterPro" id="IPR001998">
    <property type="entry name" value="Xylose_isomerase"/>
</dbReference>
<evidence type="ECO:0000256" key="9">
    <source>
        <dbReference type="ARBA" id="ARBA00023235"/>
    </source>
</evidence>
<comment type="cofactor">
    <cofactor evidence="12">
        <name>Mg(2+)</name>
        <dbReference type="ChEBI" id="CHEBI:18420"/>
    </cofactor>
    <text evidence="12">Binds 2 magnesium ions per subunit.</text>
</comment>
<evidence type="ECO:0000256" key="10">
    <source>
        <dbReference type="ARBA" id="ARBA00023277"/>
    </source>
</evidence>
<dbReference type="RefSeq" id="WP_418887243.1">
    <property type="nucleotide sequence ID" value="NZ_ARYL01000039.1"/>
</dbReference>
<dbReference type="AlphaFoldDB" id="A0A059G363"/>
<comment type="catalytic activity">
    <reaction evidence="11 12 13">
        <text>alpha-D-xylose = alpha-D-xylulofuranose</text>
        <dbReference type="Rhea" id="RHEA:22816"/>
        <dbReference type="ChEBI" id="CHEBI:28518"/>
        <dbReference type="ChEBI" id="CHEBI:188998"/>
        <dbReference type="EC" id="5.3.1.5"/>
    </reaction>
</comment>
<comment type="subcellular location">
    <subcellularLocation>
        <location evidence="1 12 14">Cytoplasm</location>
    </subcellularLocation>
</comment>
<dbReference type="NCBIfam" id="TIGR02630">
    <property type="entry name" value="xylose_isom_A"/>
    <property type="match status" value="1"/>
</dbReference>
<keyword evidence="7 12" id="KW-0859">Xylose metabolism</keyword>
<feature type="binding site" evidence="12">
    <location>
        <position position="316"/>
    </location>
    <ligand>
        <name>Mg(2+)</name>
        <dbReference type="ChEBI" id="CHEBI:18420"/>
        <label>2</label>
    </ligand>
</feature>
<gene>
    <name evidence="12" type="primary">xylA</name>
    <name evidence="16" type="ORF">HOC_17651</name>
</gene>
<feature type="binding site" evidence="12">
    <location>
        <position position="318"/>
    </location>
    <ligand>
        <name>Mg(2+)</name>
        <dbReference type="ChEBI" id="CHEBI:18420"/>
        <label>2</label>
    </ligand>
</feature>
<proteinExistence type="inferred from homology"/>
<comment type="subunit">
    <text evidence="3 12 14">Homotetramer.</text>
</comment>
<feature type="active site" evidence="12">
    <location>
        <position position="113"/>
    </location>
</feature>
<dbReference type="PRINTS" id="PR00688">
    <property type="entry name" value="XYLOSISMRASE"/>
</dbReference>
<dbReference type="InterPro" id="IPR013022">
    <property type="entry name" value="Xyl_isomerase-like_TIM-brl"/>
</dbReference>
<dbReference type="PATRIC" id="fig|1280953.3.peg.3533"/>
<dbReference type="Pfam" id="PF01261">
    <property type="entry name" value="AP_endonuc_2"/>
    <property type="match status" value="1"/>
</dbReference>
<name>A0A059G363_9PROT</name>
<evidence type="ECO:0000256" key="8">
    <source>
        <dbReference type="ARBA" id="ARBA00022723"/>
    </source>
</evidence>
<keyword evidence="8 12" id="KW-0479">Metal-binding</keyword>
<evidence type="ECO:0000313" key="17">
    <source>
        <dbReference type="Proteomes" id="UP000024942"/>
    </source>
</evidence>
<dbReference type="InterPro" id="IPR013452">
    <property type="entry name" value="Xylose_isom_bac"/>
</dbReference>
<evidence type="ECO:0000256" key="3">
    <source>
        <dbReference type="ARBA" id="ARBA00011881"/>
    </source>
</evidence>
<dbReference type="EMBL" id="ARYL01000039">
    <property type="protein sequence ID" value="KDA01000.1"/>
    <property type="molecule type" value="Genomic_DNA"/>
</dbReference>
<dbReference type="HAMAP" id="MF_00455">
    <property type="entry name" value="Xylose_isom_A"/>
    <property type="match status" value="1"/>
</dbReference>
<dbReference type="PANTHER" id="PTHR48408">
    <property type="match status" value="1"/>
</dbReference>
<feature type="binding site" evidence="12">
    <location>
        <position position="277"/>
    </location>
    <ligand>
        <name>Mg(2+)</name>
        <dbReference type="ChEBI" id="CHEBI:18420"/>
        <label>2</label>
    </ligand>
</feature>
<keyword evidence="12" id="KW-0460">Magnesium</keyword>
<evidence type="ECO:0000256" key="1">
    <source>
        <dbReference type="ARBA" id="ARBA00004496"/>
    </source>
</evidence>
<dbReference type="GO" id="GO:0009045">
    <property type="term" value="F:xylose isomerase activity"/>
    <property type="evidence" value="ECO:0007669"/>
    <property type="project" value="UniProtKB-UniRule"/>
</dbReference>
<feature type="binding site" evidence="12">
    <location>
        <position position="277"/>
    </location>
    <ligand>
        <name>Mg(2+)</name>
        <dbReference type="ChEBI" id="CHEBI:18420"/>
        <label>1</label>
    </ligand>
</feature>
<keyword evidence="6 12" id="KW-0963">Cytoplasm</keyword>
<dbReference type="Gene3D" id="3.20.20.150">
    <property type="entry name" value="Divalent-metal-dependent TIM barrel enzymes"/>
    <property type="match status" value="1"/>
</dbReference>
<feature type="binding site" evidence="12">
    <location>
        <position position="241"/>
    </location>
    <ligand>
        <name>Mg(2+)</name>
        <dbReference type="ChEBI" id="CHEBI:18420"/>
        <label>1</label>
    </ligand>
</feature>
<feature type="binding site" evidence="12">
    <location>
        <position position="280"/>
    </location>
    <ligand>
        <name>Mg(2+)</name>
        <dbReference type="ChEBI" id="CHEBI:18420"/>
        <label>2</label>
    </ligand>
</feature>
<accession>A0A059G363</accession>
<dbReference type="GO" id="GO:0005737">
    <property type="term" value="C:cytoplasm"/>
    <property type="evidence" value="ECO:0007669"/>
    <property type="project" value="UniProtKB-SubCell"/>
</dbReference>
<dbReference type="GO" id="GO:0042732">
    <property type="term" value="P:D-xylose metabolic process"/>
    <property type="evidence" value="ECO:0007669"/>
    <property type="project" value="UniProtKB-UniRule"/>
</dbReference>
<dbReference type="eggNOG" id="COG2115">
    <property type="taxonomic scope" value="Bacteria"/>
</dbReference>
<feature type="binding site" evidence="12">
    <location>
        <position position="305"/>
    </location>
    <ligand>
        <name>Mg(2+)</name>
        <dbReference type="ChEBI" id="CHEBI:18420"/>
        <label>1</label>
    </ligand>
</feature>
<evidence type="ECO:0000256" key="13">
    <source>
        <dbReference type="RuleBase" id="RU000609"/>
    </source>
</evidence>
<evidence type="ECO:0000256" key="5">
    <source>
        <dbReference type="ARBA" id="ARBA00018232"/>
    </source>
</evidence>
<dbReference type="STRING" id="1280953.HOC_17651"/>
<keyword evidence="9 12" id="KW-0413">Isomerase</keyword>
<organism evidence="16 17">
    <name type="scientific">Hyphomonas oceanitis SCH89</name>
    <dbReference type="NCBI Taxonomy" id="1280953"/>
    <lineage>
        <taxon>Bacteria</taxon>
        <taxon>Pseudomonadati</taxon>
        <taxon>Pseudomonadota</taxon>
        <taxon>Alphaproteobacteria</taxon>
        <taxon>Hyphomonadales</taxon>
        <taxon>Hyphomonadaceae</taxon>
        <taxon>Hyphomonas</taxon>
    </lineage>
</organism>
<dbReference type="GO" id="GO:0000287">
    <property type="term" value="F:magnesium ion binding"/>
    <property type="evidence" value="ECO:0007669"/>
    <property type="project" value="UniProtKB-UniRule"/>
</dbReference>
<dbReference type="Proteomes" id="UP000024942">
    <property type="component" value="Unassembled WGS sequence"/>
</dbReference>
<dbReference type="PROSITE" id="PS51415">
    <property type="entry name" value="XYLOSE_ISOMERASE"/>
    <property type="match status" value="1"/>
</dbReference>
<comment type="similarity">
    <text evidence="2 12 13">Belongs to the xylose isomerase family.</text>
</comment>
<dbReference type="InterPro" id="IPR036237">
    <property type="entry name" value="Xyl_isomerase-like_sf"/>
</dbReference>
<dbReference type="NCBIfam" id="NF003998">
    <property type="entry name" value="PRK05474.1"/>
    <property type="match status" value="1"/>
</dbReference>
<evidence type="ECO:0000256" key="4">
    <source>
        <dbReference type="ARBA" id="ARBA00011958"/>
    </source>
</evidence>
<protein>
    <recommendedName>
        <fullName evidence="5 12">Xylose isomerase</fullName>
        <ecNumber evidence="4 12">5.3.1.5</ecNumber>
    </recommendedName>
</protein>
<keyword evidence="17" id="KW-1185">Reference proteome</keyword>
<feature type="active site" evidence="12">
    <location>
        <position position="110"/>
    </location>
</feature>
<evidence type="ECO:0000256" key="11">
    <source>
        <dbReference type="ARBA" id="ARBA00033659"/>
    </source>
</evidence>
<evidence type="ECO:0000256" key="7">
    <source>
        <dbReference type="ARBA" id="ARBA00022629"/>
    </source>
</evidence>
<keyword evidence="10 12" id="KW-0119">Carbohydrate metabolism</keyword>
<comment type="caution">
    <text evidence="16">The sequence shown here is derived from an EMBL/GenBank/DDBJ whole genome shotgun (WGS) entry which is preliminary data.</text>
</comment>
<sequence>MADTDRMTLKDPVFGDIAPIKFEGPDSENTLAYRYYNKDQMVLGKRMEDHLRMAVCYWHTFCWDGFDIFGAGTFDRPWQNSANDRSAADAKMAAAFEFFTKLGLPYYCFHDVDVTEASATPDELSSNFKRASDRLGTYQEETGVKLLWGTANLFSHPRYAAGGLTNPDPEVAACAVRQIRDCLEATHRLGGENYVLWGGREGYDTLLNTDLTRELENFGRFLSMVVEHKHKIGFKGKILIEPKPHEPMYHQYDFDTATIYGFLSRFGLLGEVHVNIEPNHATLSGHSFAHEVATAVSLDMMGSIDINSGNYQNGWDTDQFNLDVRDITLALVELLPSGGLDTGGFNFDAKVRRQSNDLADLFHGHIGGADALARALLAAADLIERGEINDLKEKRYSGWNGSLGKKMLAEGASLASIADQAASDSLNGKHSSGRQEYLENLVARSIK</sequence>
<evidence type="ECO:0000256" key="12">
    <source>
        <dbReference type="HAMAP-Rule" id="MF_00455"/>
    </source>
</evidence>
<feature type="domain" description="Xylose isomerase-like TIM barrel" evidence="15">
    <location>
        <begin position="128"/>
        <end position="310"/>
    </location>
</feature>
<evidence type="ECO:0000256" key="14">
    <source>
        <dbReference type="RuleBase" id="RU000610"/>
    </source>
</evidence>
<feature type="binding site" evidence="12">
    <location>
        <position position="348"/>
    </location>
    <ligand>
        <name>Mg(2+)</name>
        <dbReference type="ChEBI" id="CHEBI:18420"/>
        <label>1</label>
    </ligand>
</feature>
<dbReference type="EC" id="5.3.1.5" evidence="4 12"/>
<dbReference type="PANTHER" id="PTHR48408:SF1">
    <property type="entry name" value="XYLOSE ISOMERASE"/>
    <property type="match status" value="1"/>
</dbReference>
<evidence type="ECO:0000256" key="6">
    <source>
        <dbReference type="ARBA" id="ARBA00022490"/>
    </source>
</evidence>
<reference evidence="16 17" key="1">
    <citation type="journal article" date="2014" name="Antonie Van Leeuwenhoek">
        <title>Hyphomonas beringensis sp. nov. and Hyphomonas chukchiensis sp. nov., isolated from surface seawater of the Bering Sea and Chukchi Sea.</title>
        <authorList>
            <person name="Li C."/>
            <person name="Lai Q."/>
            <person name="Li G."/>
            <person name="Dong C."/>
            <person name="Wang J."/>
            <person name="Liao Y."/>
            <person name="Shao Z."/>
        </authorList>
    </citation>
    <scope>NUCLEOTIDE SEQUENCE [LARGE SCALE GENOMIC DNA]</scope>
    <source>
        <strain evidence="16 17">SCH89</strain>
    </source>
</reference>
<evidence type="ECO:0000313" key="16">
    <source>
        <dbReference type="EMBL" id="KDA01000.1"/>
    </source>
</evidence>
<evidence type="ECO:0000259" key="15">
    <source>
        <dbReference type="Pfam" id="PF01261"/>
    </source>
</evidence>
<dbReference type="SUPFAM" id="SSF51658">
    <property type="entry name" value="Xylose isomerase-like"/>
    <property type="match status" value="1"/>
</dbReference>
<evidence type="ECO:0000256" key="2">
    <source>
        <dbReference type="ARBA" id="ARBA00005765"/>
    </source>
</evidence>